<keyword evidence="3" id="KW-0436">Ligase</keyword>
<evidence type="ECO:0000256" key="5">
    <source>
        <dbReference type="ARBA" id="ARBA00039545"/>
    </source>
</evidence>
<dbReference type="EMBL" id="CP101717">
    <property type="protein sequence ID" value="WLD59538.1"/>
    <property type="molecule type" value="Genomic_DNA"/>
</dbReference>
<dbReference type="Gene3D" id="3.30.300.30">
    <property type="match status" value="1"/>
</dbReference>
<comment type="pathway">
    <text evidence="2">Lipid metabolism; fatty acid beta-oxidation.</text>
</comment>
<dbReference type="InterPro" id="IPR025110">
    <property type="entry name" value="AMP-bd_C"/>
</dbReference>
<evidence type="ECO:0000256" key="6">
    <source>
        <dbReference type="ARBA" id="ARBA00042773"/>
    </source>
</evidence>
<dbReference type="Pfam" id="PF13193">
    <property type="entry name" value="AMP-binding_C"/>
    <property type="match status" value="1"/>
</dbReference>
<dbReference type="InterPro" id="IPR000873">
    <property type="entry name" value="AMP-dep_synth/lig_dom"/>
</dbReference>
<evidence type="ECO:0000313" key="9">
    <source>
        <dbReference type="EMBL" id="WLD59538.1"/>
    </source>
</evidence>
<sequence length="568" mass="62563">MNQANDLAHYLAEHRPLDAYVSLNALLEHASRHYTDRPAFSNEGVTLTFSELDALSAELAAYWQKHTNLVPGDRVAMMLPNILHFPIVAYSLLRSGLVLVNISPLLEKAELLHQLKDSGARGLVFLEVFGDVVESIMAETDIDHVMVARLGDLHTTRRRFLINTVARYVHKRIPEFDLPQAVEFMAALELGHEHAFVPPDTQSEDVAMIQYTMGTTGLARGVLLSQRNLLANVAQIQFHLEKSSAQPSGLVAGREVILAPLPLYHVYAFTAHCLCLVAMGCHSVLVTNTRDIASIVRTMRQWDVTAMTGLNTLFAHLLTHKEFRKLDFQNYHMTLSGGMPVVPSVARAWQQATGAPLLDAYGLTEASPAVSISKAGEDYAGHCGKPLSNTEVRICDDAGTTLVQNAVGEIWVRGPQVFASYWNAPETTRQALTEDGWLRTGDLGAMNPNGEISVVDRKKDLIVVSGFQVYPSEIETVVHRHPKVASCAAIGETDAHGQQRIHLFVVPRDAEESAGEIALSDKEILHHCRAHLDGYKVPKLVTVCEDLPVSAVGKVLRRKLRGTNTRLD</sequence>
<proteinExistence type="predicted"/>
<dbReference type="PANTHER" id="PTHR43767">
    <property type="entry name" value="LONG-CHAIN-FATTY-ACID--COA LIGASE"/>
    <property type="match status" value="1"/>
</dbReference>
<evidence type="ECO:0000256" key="1">
    <source>
        <dbReference type="ARBA" id="ARBA00004170"/>
    </source>
</evidence>
<dbReference type="AlphaFoldDB" id="A0AB38YJC6"/>
<gene>
    <name evidence="9" type="ORF">NFC81_07095</name>
</gene>
<accession>A0AB38YJC6</accession>
<organism evidence="9">
    <name type="scientific">Salinispirillum sp. LH 10-3-1</name>
    <dbReference type="NCBI Taxonomy" id="2952525"/>
    <lineage>
        <taxon>Bacteria</taxon>
        <taxon>Pseudomonadati</taxon>
        <taxon>Pseudomonadota</taxon>
        <taxon>Gammaproteobacteria</taxon>
        <taxon>Oceanospirillales</taxon>
        <taxon>Saccharospirillaceae</taxon>
        <taxon>Salinispirillum</taxon>
    </lineage>
</organism>
<dbReference type="EC" id="6.2.1.3" evidence="4"/>
<dbReference type="InterPro" id="IPR045851">
    <property type="entry name" value="AMP-bd_C_sf"/>
</dbReference>
<comment type="subcellular location">
    <subcellularLocation>
        <location evidence="1">Membrane</location>
        <topology evidence="1">Peripheral membrane protein</topology>
    </subcellularLocation>
</comment>
<name>A0AB38YJC6_9GAMM</name>
<dbReference type="RefSeq" id="WP_304996830.1">
    <property type="nucleotide sequence ID" value="NZ_CP101717.1"/>
</dbReference>
<dbReference type="InterPro" id="IPR050237">
    <property type="entry name" value="ATP-dep_AMP-bd_enzyme"/>
</dbReference>
<dbReference type="InterPro" id="IPR042099">
    <property type="entry name" value="ANL_N_sf"/>
</dbReference>
<feature type="domain" description="AMP-binding enzyme C-terminal" evidence="8">
    <location>
        <begin position="473"/>
        <end position="554"/>
    </location>
</feature>
<evidence type="ECO:0000256" key="3">
    <source>
        <dbReference type="ARBA" id="ARBA00022598"/>
    </source>
</evidence>
<dbReference type="Pfam" id="PF00501">
    <property type="entry name" value="AMP-binding"/>
    <property type="match status" value="1"/>
</dbReference>
<dbReference type="GO" id="GO:0016020">
    <property type="term" value="C:membrane"/>
    <property type="evidence" value="ECO:0007669"/>
    <property type="project" value="UniProtKB-SubCell"/>
</dbReference>
<dbReference type="PANTHER" id="PTHR43767:SF8">
    <property type="entry name" value="LONG-CHAIN-FATTY-ACID--COA LIGASE"/>
    <property type="match status" value="1"/>
</dbReference>
<evidence type="ECO:0000259" key="8">
    <source>
        <dbReference type="Pfam" id="PF13193"/>
    </source>
</evidence>
<evidence type="ECO:0000259" key="7">
    <source>
        <dbReference type="Pfam" id="PF00501"/>
    </source>
</evidence>
<dbReference type="SUPFAM" id="SSF56801">
    <property type="entry name" value="Acetyl-CoA synthetase-like"/>
    <property type="match status" value="1"/>
</dbReference>
<evidence type="ECO:0000256" key="2">
    <source>
        <dbReference type="ARBA" id="ARBA00005005"/>
    </source>
</evidence>
<dbReference type="Gene3D" id="3.40.50.12780">
    <property type="entry name" value="N-terminal domain of ligase-like"/>
    <property type="match status" value="1"/>
</dbReference>
<dbReference type="GO" id="GO:0004467">
    <property type="term" value="F:long-chain fatty acid-CoA ligase activity"/>
    <property type="evidence" value="ECO:0007669"/>
    <property type="project" value="UniProtKB-EC"/>
</dbReference>
<protein>
    <recommendedName>
        <fullName evidence="5">Long-chain-fatty-acid--CoA ligase</fullName>
        <ecNumber evidence="4">6.2.1.3</ecNumber>
    </recommendedName>
    <alternativeName>
        <fullName evidence="6">Long-chain acyl-CoA synthetase</fullName>
    </alternativeName>
</protein>
<evidence type="ECO:0000256" key="4">
    <source>
        <dbReference type="ARBA" id="ARBA00026121"/>
    </source>
</evidence>
<reference evidence="9" key="1">
    <citation type="submission" date="2022-07" db="EMBL/GenBank/DDBJ databases">
        <title>Complete genome sequence of Salinispirillum sp. LH10-3-1 capable of multiple carbohydrate inversion isolated from a soda lake.</title>
        <authorList>
            <person name="Liu J."/>
            <person name="Zhai Y."/>
            <person name="Zhang H."/>
            <person name="Yang H."/>
            <person name="Qu J."/>
            <person name="Li J."/>
        </authorList>
    </citation>
    <scope>NUCLEOTIDE SEQUENCE</scope>
    <source>
        <strain evidence="9">LH 10-3-1</strain>
    </source>
</reference>
<feature type="domain" description="AMP-dependent synthetase/ligase" evidence="7">
    <location>
        <begin position="28"/>
        <end position="422"/>
    </location>
</feature>